<dbReference type="EMBL" id="FMZC01000002">
    <property type="protein sequence ID" value="SDC43845.1"/>
    <property type="molecule type" value="Genomic_DNA"/>
</dbReference>
<dbReference type="AlphaFoldDB" id="A0A1G6LM61"/>
<reference evidence="1 2" key="1">
    <citation type="submission" date="2016-10" db="EMBL/GenBank/DDBJ databases">
        <authorList>
            <person name="de Groot N.N."/>
        </authorList>
    </citation>
    <scope>NUCLEOTIDE SEQUENCE [LARGE SCALE GENOMIC DNA]</scope>
    <source>
        <strain evidence="1 2">DSM 16619</strain>
    </source>
</reference>
<keyword evidence="2" id="KW-1185">Reference proteome</keyword>
<organism evidence="1 2">
    <name type="scientific">Paracidovorax valerianellae</name>
    <dbReference type="NCBI Taxonomy" id="187868"/>
    <lineage>
        <taxon>Bacteria</taxon>
        <taxon>Pseudomonadati</taxon>
        <taxon>Pseudomonadota</taxon>
        <taxon>Betaproteobacteria</taxon>
        <taxon>Burkholderiales</taxon>
        <taxon>Comamonadaceae</taxon>
        <taxon>Paracidovorax</taxon>
    </lineage>
</organism>
<gene>
    <name evidence="1" type="ORF">SAMN05192589_102195</name>
</gene>
<dbReference type="OrthoDB" id="9770965at2"/>
<name>A0A1G6LM61_9BURK</name>
<dbReference type="STRING" id="187868.SAMN05192589_102195"/>
<evidence type="ECO:0000313" key="1">
    <source>
        <dbReference type="EMBL" id="SDC43845.1"/>
    </source>
</evidence>
<evidence type="ECO:0000313" key="2">
    <source>
        <dbReference type="Proteomes" id="UP000198781"/>
    </source>
</evidence>
<dbReference type="Gene3D" id="3.40.1090.10">
    <property type="entry name" value="Cytosolic phospholipase A2 catalytic domain"/>
    <property type="match status" value="1"/>
</dbReference>
<protein>
    <submittedName>
        <fullName evidence="1">Patatin-like phospholipase</fullName>
    </submittedName>
</protein>
<proteinExistence type="predicted"/>
<dbReference type="Proteomes" id="UP000198781">
    <property type="component" value="Unassembled WGS sequence"/>
</dbReference>
<dbReference type="RefSeq" id="WP_092740444.1">
    <property type="nucleotide sequence ID" value="NZ_FMZC01000002.1"/>
</dbReference>
<sequence>MTNWLTNYLNALAGLPPDASPLTFGQLWGHADPTQPRAINLEVMTTAISQQMVYTIPFRDGTPPFYYDPEEWSLLFPTSVMDALNQTHSHGSEKDEDTQAKSLEVQNASGKTLRPLPRNAALPVVVAVRMSLSFPLLLSAVPLHAIDWSLKDNAQRKRESRPLLAKRVWFSDGGIGSNMPLHMFDSLLPGHPTFAVNLKAEHPDHQISTPEAANNASGRVYLPEDRRGGMQRYWQPADDTSPLSGLIGFFSSIVNTMQSWRDEIMFPYPGFRERIVQISQRGGEGGLNLDMPSDTIEALGNAGAMAADRLIDSFHPSGAQHAEGWRRHQEARLTTLLGTLQPASEAIGPALQSGVWHTVVDTIASYEADERQLAKDYLNELQVLGAIGAGHRPSMQDVAPKPLAQLKISPRI</sequence>
<accession>A0A1G6LM61</accession>